<keyword evidence="3" id="KW-1185">Reference proteome</keyword>
<protein>
    <submittedName>
        <fullName evidence="2">Uncharacterized protein</fullName>
    </submittedName>
</protein>
<keyword evidence="1" id="KW-0732">Signal</keyword>
<gene>
    <name evidence="2" type="ORF">ACFQS3_08165</name>
</gene>
<dbReference type="EMBL" id="JBHSYS010000002">
    <property type="protein sequence ID" value="MFC6957166.1"/>
    <property type="molecule type" value="Genomic_DNA"/>
</dbReference>
<feature type="chain" id="PRO_5045221258" evidence="1">
    <location>
        <begin position="33"/>
        <end position="218"/>
    </location>
</feature>
<feature type="signal peptide" evidence="1">
    <location>
        <begin position="1"/>
        <end position="32"/>
    </location>
</feature>
<name>A0ABW2D899_9ACTN</name>
<evidence type="ECO:0000256" key="1">
    <source>
        <dbReference type="SAM" id="SignalP"/>
    </source>
</evidence>
<organism evidence="2 3">
    <name type="scientific">Glycomyces mayteni</name>
    <dbReference type="NCBI Taxonomy" id="543887"/>
    <lineage>
        <taxon>Bacteria</taxon>
        <taxon>Bacillati</taxon>
        <taxon>Actinomycetota</taxon>
        <taxon>Actinomycetes</taxon>
        <taxon>Glycomycetales</taxon>
        <taxon>Glycomycetaceae</taxon>
        <taxon>Glycomyces</taxon>
    </lineage>
</organism>
<evidence type="ECO:0000313" key="2">
    <source>
        <dbReference type="EMBL" id="MFC6957166.1"/>
    </source>
</evidence>
<sequence length="218" mass="23631">MMGTGTMLRRTARLAAGTVAALALVLSSVLFAQAPAQAGGGTFRHCYFVVDEDGMVERVCPEWEVPVEGPRKWWPKDCWVCLGLFEFEDFAVNPGERVSFYGQLGQGQTLLAQADLTKDEKLAEELRAEAAAAFFSAAKLIDKEGGVFYKGFTWVDPESGKVYGDPQPEPSLEFGRSIEAGLAYMQRAALEPAPLPWIESAMKEFAQANAAIEAIAAG</sequence>
<reference evidence="3" key="1">
    <citation type="journal article" date="2019" name="Int. J. Syst. Evol. Microbiol.">
        <title>The Global Catalogue of Microorganisms (GCM) 10K type strain sequencing project: providing services to taxonomists for standard genome sequencing and annotation.</title>
        <authorList>
            <consortium name="The Broad Institute Genomics Platform"/>
            <consortium name="The Broad Institute Genome Sequencing Center for Infectious Disease"/>
            <person name="Wu L."/>
            <person name="Ma J."/>
        </authorList>
    </citation>
    <scope>NUCLEOTIDE SEQUENCE [LARGE SCALE GENOMIC DNA]</scope>
    <source>
        <strain evidence="3">KACC 12634</strain>
    </source>
</reference>
<proteinExistence type="predicted"/>
<evidence type="ECO:0000313" key="3">
    <source>
        <dbReference type="Proteomes" id="UP001596470"/>
    </source>
</evidence>
<accession>A0ABW2D899</accession>
<dbReference type="Proteomes" id="UP001596470">
    <property type="component" value="Unassembled WGS sequence"/>
</dbReference>
<comment type="caution">
    <text evidence="2">The sequence shown here is derived from an EMBL/GenBank/DDBJ whole genome shotgun (WGS) entry which is preliminary data.</text>
</comment>